<reference evidence="2" key="1">
    <citation type="submission" date="2019-08" db="EMBL/GenBank/DDBJ databases">
        <authorList>
            <person name="Kucharzyk K."/>
            <person name="Murdoch R.W."/>
            <person name="Higgins S."/>
            <person name="Loffler F."/>
        </authorList>
    </citation>
    <scope>NUCLEOTIDE SEQUENCE</scope>
</reference>
<feature type="transmembrane region" description="Helical" evidence="1">
    <location>
        <begin position="267"/>
        <end position="288"/>
    </location>
</feature>
<organism evidence="2">
    <name type="scientific">bioreactor metagenome</name>
    <dbReference type="NCBI Taxonomy" id="1076179"/>
    <lineage>
        <taxon>unclassified sequences</taxon>
        <taxon>metagenomes</taxon>
        <taxon>ecological metagenomes</taxon>
    </lineage>
</organism>
<proteinExistence type="predicted"/>
<evidence type="ECO:0000313" key="2">
    <source>
        <dbReference type="EMBL" id="MPM86973.1"/>
    </source>
</evidence>
<feature type="transmembrane region" description="Helical" evidence="1">
    <location>
        <begin position="308"/>
        <end position="326"/>
    </location>
</feature>
<keyword evidence="1" id="KW-0812">Transmembrane</keyword>
<feature type="transmembrane region" description="Helical" evidence="1">
    <location>
        <begin position="34"/>
        <end position="55"/>
    </location>
</feature>
<protein>
    <submittedName>
        <fullName evidence="2">Uncharacterized protein</fullName>
    </submittedName>
</protein>
<comment type="caution">
    <text evidence="2">The sequence shown here is derived from an EMBL/GenBank/DDBJ whole genome shotgun (WGS) entry which is preliminary data.</text>
</comment>
<keyword evidence="1" id="KW-0472">Membrane</keyword>
<sequence>MPEPARNPLVLPGAALLAAAVVLTAVAISQPFAVNVIGVMVLGSAHVLCALRYLAGRISDAVTETTGWLLVVIVATMALVRVVTALSPGLGHRLELGGSMAILATALWIGLTGRLRYLVIVPVAVIGIAAFLELPWYWHLLTHAHNLVPLIFLWDWARRRRPGSGLAFTAINLSWALVVPAVILAGVVDPLINAVPPPFITTLADPAFVLASAAQPHSSPEMAVRFLVVFSYLQAMHYVIWMVFFQIAGRSEISRLASRFPIARGRWFWLLAVAVSLLIWLVYALGYYDGRAVYGIVGAANVYLEQPIAVWLLLTVLPAGATSGLIHRLGQAQ</sequence>
<accession>A0A645DDR4</accession>
<dbReference type="EMBL" id="VSSQ01034892">
    <property type="protein sequence ID" value="MPM86973.1"/>
    <property type="molecule type" value="Genomic_DNA"/>
</dbReference>
<feature type="transmembrane region" description="Helical" evidence="1">
    <location>
        <begin position="166"/>
        <end position="188"/>
    </location>
</feature>
<feature type="transmembrane region" description="Helical" evidence="1">
    <location>
        <begin position="226"/>
        <end position="247"/>
    </location>
</feature>
<keyword evidence="1" id="KW-1133">Transmembrane helix</keyword>
<feature type="transmembrane region" description="Helical" evidence="1">
    <location>
        <begin position="115"/>
        <end position="131"/>
    </location>
</feature>
<feature type="transmembrane region" description="Helical" evidence="1">
    <location>
        <begin position="67"/>
        <end position="84"/>
    </location>
</feature>
<name>A0A645DDR4_9ZZZZ</name>
<evidence type="ECO:0000256" key="1">
    <source>
        <dbReference type="SAM" id="Phobius"/>
    </source>
</evidence>
<feature type="transmembrane region" description="Helical" evidence="1">
    <location>
        <begin position="90"/>
        <end position="108"/>
    </location>
</feature>
<gene>
    <name evidence="2" type="ORF">SDC9_134066</name>
</gene>
<dbReference type="AlphaFoldDB" id="A0A645DDR4"/>